<sequence>MGISRVLSALWFVYNFLPVSQSDVFSTPSCYYPAECVALNDSNTMCLGVKVKYTHTSLSLANDSATLADVREKLRAWSGLQGAPKCWDVIQPLLCAVYMPRCENSQVEMYRRDLCLSTKEPCKIVPEANGGEWPSFLDCDLPYFSSDEACTAATYTSMEFTNNHSCMYPLVKTDSKDSFYEDIDGCGIQCHNPFFSSNEHQSVHTFIAVLASACLVSTLLTILTFLIDWRNSKRYPSVIIFFINVCFFMGSVGWLAQFAGPEARDSIVCRRDGTVRLAEPLVGEGKETVTCTVVFFIVYYFMLAGVTWFVILAYSWHVSFKKLQKGSVDDKLQPKIAYFHIIAWTLPLICAIIAMSLQKVDGDSLSGICFVGYVDKFARGFLVLFPITLALVSGLFFLLQGVVLLYKVRQCSDGIRNNKAAAKLTTTILRLGIFSTLAFIFVTLTLIIHIYDFNHKDLWEKSFKTYTICKASAKFDLRQDDDSTCEFKYRPNLATIYLNIFSYFGAGIMMSSWTWTKASKETWLRFFRKLLSMPTNKPIKLKSKHKMIALAFQKNQQKKGRKLSLDFHTSRRSSWHET</sequence>
<feature type="transmembrane region" description="Helical" evidence="10">
    <location>
        <begin position="427"/>
        <end position="451"/>
    </location>
</feature>
<dbReference type="Gene3D" id="1.10.2000.10">
    <property type="entry name" value="Frizzled cysteine-rich domain"/>
    <property type="match status" value="1"/>
</dbReference>
<feature type="transmembrane region" description="Helical" evidence="10">
    <location>
        <begin position="238"/>
        <end position="256"/>
    </location>
</feature>
<dbReference type="SMART" id="SM00063">
    <property type="entry name" value="FRI"/>
    <property type="match status" value="1"/>
</dbReference>
<dbReference type="InterPro" id="IPR015526">
    <property type="entry name" value="Frizzled/SFRP"/>
</dbReference>
<proteinExistence type="inferred from homology"/>
<dbReference type="GO" id="GO:0071679">
    <property type="term" value="P:commissural neuron axon guidance"/>
    <property type="evidence" value="ECO:0007669"/>
    <property type="project" value="TreeGrafter"/>
</dbReference>
<evidence type="ECO:0000259" key="13">
    <source>
        <dbReference type="PROSITE" id="PS50261"/>
    </source>
</evidence>
<comment type="similarity">
    <text evidence="2">Belongs to the G-protein coupled receptor Fz/Smo family.</text>
</comment>
<dbReference type="OrthoDB" id="10064659at2759"/>
<evidence type="ECO:0000256" key="8">
    <source>
        <dbReference type="ARBA" id="ARBA00023170"/>
    </source>
</evidence>
<reference evidence="14" key="1">
    <citation type="submission" date="2020-06" db="EMBL/GenBank/DDBJ databases">
        <title>Draft genome of Bugula neritina, a colonial animal packing powerful symbionts and potential medicines.</title>
        <authorList>
            <person name="Rayko M."/>
        </authorList>
    </citation>
    <scope>NUCLEOTIDE SEQUENCE [LARGE SCALE GENOMIC DNA]</scope>
    <source>
        <strain evidence="14">Kwan_BN1</strain>
    </source>
</reference>
<dbReference type="InterPro" id="IPR000539">
    <property type="entry name" value="Frizzled/Smoothened_7TM"/>
</dbReference>
<dbReference type="InterPro" id="IPR036790">
    <property type="entry name" value="Frizzled_dom_sf"/>
</dbReference>
<dbReference type="PRINTS" id="PR00489">
    <property type="entry name" value="FRIZZLED"/>
</dbReference>
<dbReference type="GO" id="GO:0005929">
    <property type="term" value="C:cilium"/>
    <property type="evidence" value="ECO:0007669"/>
    <property type="project" value="TreeGrafter"/>
</dbReference>
<evidence type="ECO:0000256" key="11">
    <source>
        <dbReference type="SAM" id="SignalP"/>
    </source>
</evidence>
<feature type="domain" description="FZ" evidence="12">
    <location>
        <begin position="31"/>
        <end position="153"/>
    </location>
</feature>
<comment type="subcellular location">
    <subcellularLocation>
        <location evidence="1">Membrane</location>
        <topology evidence="1">Multi-pass membrane protein</topology>
    </subcellularLocation>
</comment>
<evidence type="ECO:0000259" key="12">
    <source>
        <dbReference type="PROSITE" id="PS50038"/>
    </source>
</evidence>
<protein>
    <submittedName>
        <fullName evidence="14">SMO</fullName>
    </submittedName>
</protein>
<dbReference type="SUPFAM" id="SSF63501">
    <property type="entry name" value="Frizzled cysteine-rich domain"/>
    <property type="match status" value="1"/>
</dbReference>
<feature type="transmembrane region" description="Helical" evidence="10">
    <location>
        <begin position="377"/>
        <end position="406"/>
    </location>
</feature>
<comment type="caution">
    <text evidence="9">Lacks conserved residue(s) required for the propagation of feature annotation.</text>
</comment>
<dbReference type="SMART" id="SM01330">
    <property type="entry name" value="Frizzled"/>
    <property type="match status" value="1"/>
</dbReference>
<dbReference type="GO" id="GO:0005113">
    <property type="term" value="F:patched binding"/>
    <property type="evidence" value="ECO:0007669"/>
    <property type="project" value="TreeGrafter"/>
</dbReference>
<evidence type="ECO:0000256" key="9">
    <source>
        <dbReference type="PROSITE-ProRule" id="PRU00090"/>
    </source>
</evidence>
<dbReference type="GO" id="GO:0007389">
    <property type="term" value="P:pattern specification process"/>
    <property type="evidence" value="ECO:0007669"/>
    <property type="project" value="TreeGrafter"/>
</dbReference>
<feature type="disulfide bond" evidence="9">
    <location>
        <begin position="115"/>
        <end position="139"/>
    </location>
</feature>
<evidence type="ECO:0000256" key="5">
    <source>
        <dbReference type="ARBA" id="ARBA00022989"/>
    </source>
</evidence>
<dbReference type="Pfam" id="PF01392">
    <property type="entry name" value="Fz"/>
    <property type="match status" value="1"/>
</dbReference>
<keyword evidence="11" id="KW-0732">Signal</keyword>
<keyword evidence="5 10" id="KW-1133">Transmembrane helix</keyword>
<keyword evidence="3" id="KW-0217">Developmental protein</keyword>
<feature type="transmembrane region" description="Helical" evidence="10">
    <location>
        <begin position="293"/>
        <end position="316"/>
    </location>
</feature>
<dbReference type="InterPro" id="IPR020067">
    <property type="entry name" value="Frizzled_dom"/>
</dbReference>
<keyword evidence="8" id="KW-0675">Receptor</keyword>
<feature type="transmembrane region" description="Helical" evidence="10">
    <location>
        <begin position="337"/>
        <end position="357"/>
    </location>
</feature>
<organism evidence="14 15">
    <name type="scientific">Bugula neritina</name>
    <name type="common">Brown bryozoan</name>
    <name type="synonym">Sertularia neritina</name>
    <dbReference type="NCBI Taxonomy" id="10212"/>
    <lineage>
        <taxon>Eukaryota</taxon>
        <taxon>Metazoa</taxon>
        <taxon>Spiralia</taxon>
        <taxon>Lophotrochozoa</taxon>
        <taxon>Bryozoa</taxon>
        <taxon>Gymnolaemata</taxon>
        <taxon>Cheilostomatida</taxon>
        <taxon>Flustrina</taxon>
        <taxon>Buguloidea</taxon>
        <taxon>Bugulidae</taxon>
        <taxon>Bugula</taxon>
    </lineage>
</organism>
<dbReference type="PROSITE" id="PS50038">
    <property type="entry name" value="FZ"/>
    <property type="match status" value="1"/>
</dbReference>
<evidence type="ECO:0000256" key="2">
    <source>
        <dbReference type="ARBA" id="ARBA00008077"/>
    </source>
</evidence>
<evidence type="ECO:0000256" key="1">
    <source>
        <dbReference type="ARBA" id="ARBA00004141"/>
    </source>
</evidence>
<name>A0A7J7KIZ4_BUGNE</name>
<feature type="transmembrane region" description="Helical" evidence="10">
    <location>
        <begin position="496"/>
        <end position="515"/>
    </location>
</feature>
<dbReference type="GO" id="GO:0004888">
    <property type="term" value="F:transmembrane signaling receptor activity"/>
    <property type="evidence" value="ECO:0007669"/>
    <property type="project" value="InterPro"/>
</dbReference>
<dbReference type="PROSITE" id="PS50261">
    <property type="entry name" value="G_PROTEIN_RECEP_F2_4"/>
    <property type="match status" value="1"/>
</dbReference>
<evidence type="ECO:0000256" key="4">
    <source>
        <dbReference type="ARBA" id="ARBA00022692"/>
    </source>
</evidence>
<dbReference type="GO" id="GO:0005886">
    <property type="term" value="C:plasma membrane"/>
    <property type="evidence" value="ECO:0007669"/>
    <property type="project" value="TreeGrafter"/>
</dbReference>
<keyword evidence="7 9" id="KW-1015">Disulfide bond</keyword>
<evidence type="ECO:0000313" key="15">
    <source>
        <dbReference type="Proteomes" id="UP000593567"/>
    </source>
</evidence>
<dbReference type="AlphaFoldDB" id="A0A7J7KIZ4"/>
<gene>
    <name evidence="14" type="ORF">EB796_003506</name>
</gene>
<evidence type="ECO:0000313" key="14">
    <source>
        <dbReference type="EMBL" id="KAF6038187.1"/>
    </source>
</evidence>
<feature type="transmembrane region" description="Helical" evidence="10">
    <location>
        <begin position="206"/>
        <end position="226"/>
    </location>
</feature>
<feature type="chain" id="PRO_5029882638" evidence="11">
    <location>
        <begin position="23"/>
        <end position="578"/>
    </location>
</feature>
<keyword evidence="6 10" id="KW-0472">Membrane</keyword>
<dbReference type="EMBL" id="VXIV02000452">
    <property type="protein sequence ID" value="KAF6038187.1"/>
    <property type="molecule type" value="Genomic_DNA"/>
</dbReference>
<evidence type="ECO:0000256" key="3">
    <source>
        <dbReference type="ARBA" id="ARBA00022473"/>
    </source>
</evidence>
<evidence type="ECO:0000256" key="7">
    <source>
        <dbReference type="ARBA" id="ARBA00023157"/>
    </source>
</evidence>
<dbReference type="InterPro" id="IPR017981">
    <property type="entry name" value="GPCR_2-like_7TM"/>
</dbReference>
<feature type="signal peptide" evidence="11">
    <location>
        <begin position="1"/>
        <end position="22"/>
    </location>
</feature>
<dbReference type="GO" id="GO:0030425">
    <property type="term" value="C:dendrite"/>
    <property type="evidence" value="ECO:0007669"/>
    <property type="project" value="TreeGrafter"/>
</dbReference>
<dbReference type="Gene3D" id="1.20.1070.10">
    <property type="entry name" value="Rhodopsin 7-helix transmembrane proteins"/>
    <property type="match status" value="1"/>
</dbReference>
<dbReference type="Proteomes" id="UP000593567">
    <property type="component" value="Unassembled WGS sequence"/>
</dbReference>
<dbReference type="PANTHER" id="PTHR11309">
    <property type="entry name" value="FRIZZLED"/>
    <property type="match status" value="1"/>
</dbReference>
<keyword evidence="15" id="KW-1185">Reference proteome</keyword>
<accession>A0A7J7KIZ4</accession>
<dbReference type="Pfam" id="PF01534">
    <property type="entry name" value="Frizzled"/>
    <property type="match status" value="1"/>
</dbReference>
<dbReference type="GO" id="GO:0007417">
    <property type="term" value="P:central nervous system development"/>
    <property type="evidence" value="ECO:0007669"/>
    <property type="project" value="TreeGrafter"/>
</dbReference>
<evidence type="ECO:0000256" key="6">
    <source>
        <dbReference type="ARBA" id="ARBA00023136"/>
    </source>
</evidence>
<dbReference type="PANTHER" id="PTHR11309:SF35">
    <property type="entry name" value="PROTEIN SMOOTHENED"/>
    <property type="match status" value="1"/>
</dbReference>
<keyword evidence="4 10" id="KW-0812">Transmembrane</keyword>
<evidence type="ECO:0000256" key="10">
    <source>
        <dbReference type="SAM" id="Phobius"/>
    </source>
</evidence>
<comment type="caution">
    <text evidence="14">The sequence shown here is derived from an EMBL/GenBank/DDBJ whole genome shotgun (WGS) entry which is preliminary data.</text>
</comment>
<dbReference type="GO" id="GO:0007224">
    <property type="term" value="P:smoothened signaling pathway"/>
    <property type="evidence" value="ECO:0007669"/>
    <property type="project" value="TreeGrafter"/>
</dbReference>
<feature type="domain" description="G-protein coupled receptors family 2 profile 2" evidence="13">
    <location>
        <begin position="203"/>
        <end position="472"/>
    </location>
</feature>